<protein>
    <recommendedName>
        <fullName evidence="2">DUF6594 domain-containing protein</fullName>
    </recommendedName>
</protein>
<feature type="non-terminal residue" evidence="3">
    <location>
        <position position="256"/>
    </location>
</feature>
<reference evidence="3 4" key="1">
    <citation type="submission" date="2016-04" db="EMBL/GenBank/DDBJ databases">
        <title>A degradative enzymes factory behind the ericoid mycorrhizal symbiosis.</title>
        <authorList>
            <consortium name="DOE Joint Genome Institute"/>
            <person name="Martino E."/>
            <person name="Morin E."/>
            <person name="Grelet G."/>
            <person name="Kuo A."/>
            <person name="Kohler A."/>
            <person name="Daghino S."/>
            <person name="Barry K."/>
            <person name="Choi C."/>
            <person name="Cichocki N."/>
            <person name="Clum A."/>
            <person name="Copeland A."/>
            <person name="Hainaut M."/>
            <person name="Haridas S."/>
            <person name="Labutti K."/>
            <person name="Lindquist E."/>
            <person name="Lipzen A."/>
            <person name="Khouja H.-R."/>
            <person name="Murat C."/>
            <person name="Ohm R."/>
            <person name="Olson A."/>
            <person name="Spatafora J."/>
            <person name="Veneault-Fourrey C."/>
            <person name="Henrissat B."/>
            <person name="Grigoriev I."/>
            <person name="Martin F."/>
            <person name="Perotto S."/>
        </authorList>
    </citation>
    <scope>NUCLEOTIDE SEQUENCE [LARGE SCALE GENOMIC DNA]</scope>
    <source>
        <strain evidence="3 4">F</strain>
    </source>
</reference>
<sequence length="256" mass="29657">MHRGFKYCHNRVLLLLEVQITELEKELYKLDKADSADPSKAWRLKSTKYEENWDATQEKLIDKLISKLKVYGEILRNQVFLQELGKPPSRNHRSYFNWHWTNKPLTKGYYDYIFHDSDFVTTSGKRPNYCEELIRDHISSWPGSPIRRIVKESEKTKKPTTDSRFTFFSATAERGVSRFFLVSSIMLILMIPVFLLFLLPMSHLLMAVTTAAFIFLFALIMCVVTEGKVYEVFVGTATYGAVLIMFLGNISQNSPG</sequence>
<dbReference type="Proteomes" id="UP000235786">
    <property type="component" value="Unassembled WGS sequence"/>
</dbReference>
<dbReference type="OrthoDB" id="3533814at2759"/>
<keyword evidence="1" id="KW-1133">Transmembrane helix</keyword>
<feature type="transmembrane region" description="Helical" evidence="1">
    <location>
        <begin position="204"/>
        <end position="225"/>
    </location>
</feature>
<feature type="domain" description="DUF6594" evidence="2">
    <location>
        <begin position="1"/>
        <end position="243"/>
    </location>
</feature>
<evidence type="ECO:0000313" key="3">
    <source>
        <dbReference type="EMBL" id="PMD33266.1"/>
    </source>
</evidence>
<dbReference type="Pfam" id="PF20237">
    <property type="entry name" value="DUF6594"/>
    <property type="match status" value="1"/>
</dbReference>
<feature type="transmembrane region" description="Helical" evidence="1">
    <location>
        <begin position="179"/>
        <end position="198"/>
    </location>
</feature>
<feature type="transmembrane region" description="Helical" evidence="1">
    <location>
        <begin position="232"/>
        <end position="250"/>
    </location>
</feature>
<dbReference type="AlphaFoldDB" id="A0A2J6R419"/>
<keyword evidence="4" id="KW-1185">Reference proteome</keyword>
<dbReference type="EMBL" id="KZ613956">
    <property type="protein sequence ID" value="PMD33266.1"/>
    <property type="molecule type" value="Genomic_DNA"/>
</dbReference>
<evidence type="ECO:0000259" key="2">
    <source>
        <dbReference type="Pfam" id="PF20237"/>
    </source>
</evidence>
<keyword evidence="1" id="KW-0812">Transmembrane</keyword>
<proteinExistence type="predicted"/>
<dbReference type="InterPro" id="IPR046529">
    <property type="entry name" value="DUF6594"/>
</dbReference>
<evidence type="ECO:0000256" key="1">
    <source>
        <dbReference type="SAM" id="Phobius"/>
    </source>
</evidence>
<gene>
    <name evidence="3" type="ORF">L207DRAFT_518094</name>
</gene>
<accession>A0A2J6R419</accession>
<organism evidence="3 4">
    <name type="scientific">Hyaloscypha variabilis (strain UAMH 11265 / GT02V1 / F)</name>
    <name type="common">Meliniomyces variabilis</name>
    <dbReference type="NCBI Taxonomy" id="1149755"/>
    <lineage>
        <taxon>Eukaryota</taxon>
        <taxon>Fungi</taxon>
        <taxon>Dikarya</taxon>
        <taxon>Ascomycota</taxon>
        <taxon>Pezizomycotina</taxon>
        <taxon>Leotiomycetes</taxon>
        <taxon>Helotiales</taxon>
        <taxon>Hyaloscyphaceae</taxon>
        <taxon>Hyaloscypha</taxon>
        <taxon>Hyaloscypha variabilis</taxon>
    </lineage>
</organism>
<dbReference type="PANTHER" id="PTHR34502">
    <property type="entry name" value="DUF6594 DOMAIN-CONTAINING PROTEIN-RELATED"/>
    <property type="match status" value="1"/>
</dbReference>
<name>A0A2J6R419_HYAVF</name>
<keyword evidence="1" id="KW-0472">Membrane</keyword>
<dbReference type="PANTHER" id="PTHR34502:SF3">
    <property type="entry name" value="DUF6594 DOMAIN-CONTAINING PROTEIN"/>
    <property type="match status" value="1"/>
</dbReference>
<evidence type="ECO:0000313" key="4">
    <source>
        <dbReference type="Proteomes" id="UP000235786"/>
    </source>
</evidence>